<dbReference type="InterPro" id="IPR050979">
    <property type="entry name" value="LD-transpeptidase"/>
</dbReference>
<dbReference type="InterPro" id="IPR038063">
    <property type="entry name" value="Transpep_catalytic_dom"/>
</dbReference>
<dbReference type="SUPFAM" id="SSF141523">
    <property type="entry name" value="L,D-transpeptidase catalytic domain-like"/>
    <property type="match status" value="1"/>
</dbReference>
<evidence type="ECO:0000256" key="6">
    <source>
        <dbReference type="SAM" id="Phobius"/>
    </source>
</evidence>
<organism evidence="8">
    <name type="scientific">freshwater metagenome</name>
    <dbReference type="NCBI Taxonomy" id="449393"/>
    <lineage>
        <taxon>unclassified sequences</taxon>
        <taxon>metagenomes</taxon>
        <taxon>ecological metagenomes</taxon>
    </lineage>
</organism>
<keyword evidence="6" id="KW-1133">Transmembrane helix</keyword>
<evidence type="ECO:0000256" key="5">
    <source>
        <dbReference type="ARBA" id="ARBA00023316"/>
    </source>
</evidence>
<reference evidence="8" key="1">
    <citation type="submission" date="2020-05" db="EMBL/GenBank/DDBJ databases">
        <authorList>
            <person name="Chiriac C."/>
            <person name="Salcher M."/>
            <person name="Ghai R."/>
            <person name="Kavagutti S V."/>
        </authorList>
    </citation>
    <scope>NUCLEOTIDE SEQUENCE</scope>
</reference>
<comment type="pathway">
    <text evidence="1">Cell wall biogenesis; peptidoglycan biosynthesis.</text>
</comment>
<dbReference type="GO" id="GO:0016740">
    <property type="term" value="F:transferase activity"/>
    <property type="evidence" value="ECO:0007669"/>
    <property type="project" value="UniProtKB-KW"/>
</dbReference>
<dbReference type="EMBL" id="CAEZXB010000025">
    <property type="protein sequence ID" value="CAB4681567.1"/>
    <property type="molecule type" value="Genomic_DNA"/>
</dbReference>
<keyword evidence="3" id="KW-0133">Cell shape</keyword>
<gene>
    <name evidence="8" type="ORF">UFOPK2342_01198</name>
</gene>
<dbReference type="PANTHER" id="PTHR30582">
    <property type="entry name" value="L,D-TRANSPEPTIDASE"/>
    <property type="match status" value="1"/>
</dbReference>
<keyword evidence="6" id="KW-0472">Membrane</keyword>
<dbReference type="AlphaFoldDB" id="A0A6J6N645"/>
<keyword evidence="2" id="KW-0808">Transferase</keyword>
<dbReference type="GO" id="GO:0018104">
    <property type="term" value="P:peptidoglycan-protein cross-linking"/>
    <property type="evidence" value="ECO:0007669"/>
    <property type="project" value="TreeGrafter"/>
</dbReference>
<dbReference type="GO" id="GO:0071555">
    <property type="term" value="P:cell wall organization"/>
    <property type="evidence" value="ECO:0007669"/>
    <property type="project" value="UniProtKB-KW"/>
</dbReference>
<dbReference type="GO" id="GO:0008360">
    <property type="term" value="P:regulation of cell shape"/>
    <property type="evidence" value="ECO:0007669"/>
    <property type="project" value="UniProtKB-KW"/>
</dbReference>
<protein>
    <submittedName>
        <fullName evidence="8">Unannotated protein</fullName>
    </submittedName>
</protein>
<sequence length="259" mass="27941">MTPLRRIYVGLALMAGATLVIAIVGAALVFFSARSTEVSPSKVIATPTSSMASPPKISYPLSNPLPSKMYVEDVLSALGLPVGKVDGDYDVKTQRALCAWRELTYGEPTRALPSDLEAMQIVSTKALAPAANQVVGLNVNIACQTATWVSAAHVVIGVFPVSSGQPGYLSTSVGLWKVEWQVPRWYESILYPEAMMYRPKFFHRGMAIHGSATDALVLPYPASHGCVRMLHADIDRLWDAGFGIGDAVNVYGEWISNTL</sequence>
<evidence type="ECO:0000259" key="7">
    <source>
        <dbReference type="PROSITE" id="PS52029"/>
    </source>
</evidence>
<dbReference type="PANTHER" id="PTHR30582:SF33">
    <property type="entry name" value="EXPORTED PROTEIN"/>
    <property type="match status" value="1"/>
</dbReference>
<keyword evidence="6" id="KW-0812">Transmembrane</keyword>
<dbReference type="GO" id="GO:0071972">
    <property type="term" value="F:peptidoglycan L,D-transpeptidase activity"/>
    <property type="evidence" value="ECO:0007669"/>
    <property type="project" value="TreeGrafter"/>
</dbReference>
<feature type="transmembrane region" description="Helical" evidence="6">
    <location>
        <begin position="7"/>
        <end position="31"/>
    </location>
</feature>
<dbReference type="CDD" id="cd16913">
    <property type="entry name" value="YkuD_like"/>
    <property type="match status" value="1"/>
</dbReference>
<dbReference type="Pfam" id="PF03734">
    <property type="entry name" value="YkuD"/>
    <property type="match status" value="1"/>
</dbReference>
<evidence type="ECO:0000256" key="2">
    <source>
        <dbReference type="ARBA" id="ARBA00022679"/>
    </source>
</evidence>
<evidence type="ECO:0000256" key="1">
    <source>
        <dbReference type="ARBA" id="ARBA00004752"/>
    </source>
</evidence>
<keyword evidence="4" id="KW-0573">Peptidoglycan synthesis</keyword>
<dbReference type="InterPro" id="IPR005490">
    <property type="entry name" value="LD_TPept_cat_dom"/>
</dbReference>
<evidence type="ECO:0000256" key="4">
    <source>
        <dbReference type="ARBA" id="ARBA00022984"/>
    </source>
</evidence>
<evidence type="ECO:0000256" key="3">
    <source>
        <dbReference type="ARBA" id="ARBA00022960"/>
    </source>
</evidence>
<keyword evidence="5" id="KW-0961">Cell wall biogenesis/degradation</keyword>
<accession>A0A6J6N645</accession>
<dbReference type="Gene3D" id="2.40.440.10">
    <property type="entry name" value="L,D-transpeptidase catalytic domain-like"/>
    <property type="match status" value="1"/>
</dbReference>
<dbReference type="GO" id="GO:0005576">
    <property type="term" value="C:extracellular region"/>
    <property type="evidence" value="ECO:0007669"/>
    <property type="project" value="TreeGrafter"/>
</dbReference>
<feature type="domain" description="L,D-TPase catalytic" evidence="7">
    <location>
        <begin position="135"/>
        <end position="251"/>
    </location>
</feature>
<evidence type="ECO:0000313" key="8">
    <source>
        <dbReference type="EMBL" id="CAB4681567.1"/>
    </source>
</evidence>
<proteinExistence type="predicted"/>
<name>A0A6J6N645_9ZZZZ</name>
<dbReference type="PROSITE" id="PS52029">
    <property type="entry name" value="LD_TPASE"/>
    <property type="match status" value="1"/>
</dbReference>
<dbReference type="UniPathway" id="UPA00219"/>